<reference evidence="1" key="1">
    <citation type="submission" date="2023-07" db="EMBL/GenBank/DDBJ databases">
        <title>Black Yeasts Isolated from many extreme environments.</title>
        <authorList>
            <person name="Coleine C."/>
            <person name="Stajich J.E."/>
            <person name="Selbmann L."/>
        </authorList>
    </citation>
    <scope>NUCLEOTIDE SEQUENCE</scope>
    <source>
        <strain evidence="1">CCFEE 5714</strain>
    </source>
</reference>
<accession>A0ACC3NB08</accession>
<proteinExistence type="predicted"/>
<evidence type="ECO:0000313" key="1">
    <source>
        <dbReference type="EMBL" id="KAK3713524.1"/>
    </source>
</evidence>
<keyword evidence="2" id="KW-1185">Reference proteome</keyword>
<sequence>MRLLYSTFWASNARPNIVQSLANQIAEHCGNPDNRGPLSQGLIVGACPIQLAPGGTGQNDVDGGEMRIDAGFEGNKADGLRFPLNTIELSTFQFTGCNDLVATNTITQSRGCQSIGSNIQSIQATLKGNTCTAQIFSAADCSFSSKVATVDLNKDQQCISEDDISNTFTEGGFVTVCCDESCGNY</sequence>
<comment type="caution">
    <text evidence="1">The sequence shown here is derived from an EMBL/GenBank/DDBJ whole genome shotgun (WGS) entry which is preliminary data.</text>
</comment>
<organism evidence="1 2">
    <name type="scientific">Vermiconidia calcicola</name>
    <dbReference type="NCBI Taxonomy" id="1690605"/>
    <lineage>
        <taxon>Eukaryota</taxon>
        <taxon>Fungi</taxon>
        <taxon>Dikarya</taxon>
        <taxon>Ascomycota</taxon>
        <taxon>Pezizomycotina</taxon>
        <taxon>Dothideomycetes</taxon>
        <taxon>Dothideomycetidae</taxon>
        <taxon>Mycosphaerellales</taxon>
        <taxon>Extremaceae</taxon>
        <taxon>Vermiconidia</taxon>
    </lineage>
</organism>
<dbReference type="Proteomes" id="UP001281147">
    <property type="component" value="Unassembled WGS sequence"/>
</dbReference>
<dbReference type="EMBL" id="JAUTXU010000062">
    <property type="protein sequence ID" value="KAK3713524.1"/>
    <property type="molecule type" value="Genomic_DNA"/>
</dbReference>
<protein>
    <submittedName>
        <fullName evidence="1">Uncharacterized protein</fullName>
    </submittedName>
</protein>
<gene>
    <name evidence="1" type="ORF">LTR37_008482</name>
</gene>
<evidence type="ECO:0000313" key="2">
    <source>
        <dbReference type="Proteomes" id="UP001281147"/>
    </source>
</evidence>
<name>A0ACC3NB08_9PEZI</name>